<dbReference type="Proteomes" id="UP000694924">
    <property type="component" value="Unplaced"/>
</dbReference>
<dbReference type="GeneID" id="107064961"/>
<accession>A0ABM1I0D4</accession>
<keyword evidence="1" id="KW-0547">Nucleotide-binding</keyword>
<dbReference type="Pfam" id="PF02686">
    <property type="entry name" value="GatC"/>
    <property type="match status" value="1"/>
</dbReference>
<dbReference type="SUPFAM" id="SSF141000">
    <property type="entry name" value="Glu-tRNAGln amidotransferase C subunit"/>
    <property type="match status" value="1"/>
</dbReference>
<dbReference type="InterPro" id="IPR036113">
    <property type="entry name" value="Asp/Glu-ADT_sf_sub_c"/>
</dbReference>
<reference evidence="4" key="1">
    <citation type="submission" date="2025-08" db="UniProtKB">
        <authorList>
            <consortium name="RefSeq"/>
        </authorList>
    </citation>
    <scope>IDENTIFICATION</scope>
    <source>
        <tissue evidence="4">Whole body</tissue>
    </source>
</reference>
<organism evidence="3 4">
    <name type="scientific">Polistes dominula</name>
    <name type="common">European paper wasp</name>
    <name type="synonym">Vespa dominula</name>
    <dbReference type="NCBI Taxonomy" id="743375"/>
    <lineage>
        <taxon>Eukaryota</taxon>
        <taxon>Metazoa</taxon>
        <taxon>Ecdysozoa</taxon>
        <taxon>Arthropoda</taxon>
        <taxon>Hexapoda</taxon>
        <taxon>Insecta</taxon>
        <taxon>Pterygota</taxon>
        <taxon>Neoptera</taxon>
        <taxon>Endopterygota</taxon>
        <taxon>Hymenoptera</taxon>
        <taxon>Apocrita</taxon>
        <taxon>Aculeata</taxon>
        <taxon>Vespoidea</taxon>
        <taxon>Vespidae</taxon>
        <taxon>Polistinae</taxon>
        <taxon>Polistini</taxon>
        <taxon>Polistes</taxon>
    </lineage>
</organism>
<keyword evidence="2" id="KW-0496">Mitochondrion</keyword>
<evidence type="ECO:0000313" key="4">
    <source>
        <dbReference type="RefSeq" id="XP_015173671.1"/>
    </source>
</evidence>
<dbReference type="PANTHER" id="PTHR15004:SF0">
    <property type="entry name" value="GLUTAMYL-TRNA(GLN) AMIDOTRANSFERASE SUBUNIT C, MITOCHONDRIAL"/>
    <property type="match status" value="1"/>
</dbReference>
<sequence length="145" mass="16974">MRMLLQLYRCKCNSFLRSKIASFRYVSTCESTVQEQLDQTKIGNASVINEEFINKLEKLSLVGYNNDRGIAILKAAVNFSERLRNIDIPEEIQPLYNPLEEQNLYIREDEVKEINNRQEILKNAQVLEEEYFITPLQSHKNKSCV</sequence>
<evidence type="ECO:0000256" key="2">
    <source>
        <dbReference type="ARBA" id="ARBA00023128"/>
    </source>
</evidence>
<protein>
    <submittedName>
        <fullName evidence="4">Glutamyl-tRNA(Gln) amidotransferase subunit C, mitochondrial</fullName>
    </submittedName>
</protein>
<name>A0ABM1I0D4_POLDO</name>
<dbReference type="InterPro" id="IPR003837">
    <property type="entry name" value="GatC"/>
</dbReference>
<proteinExistence type="predicted"/>
<evidence type="ECO:0000256" key="1">
    <source>
        <dbReference type="ARBA" id="ARBA00022741"/>
    </source>
</evidence>
<evidence type="ECO:0000313" key="3">
    <source>
        <dbReference type="Proteomes" id="UP000694924"/>
    </source>
</evidence>
<keyword evidence="3" id="KW-1185">Reference proteome</keyword>
<gene>
    <name evidence="4" type="primary">LOC107064961</name>
</gene>
<dbReference type="RefSeq" id="XP_015173671.1">
    <property type="nucleotide sequence ID" value="XM_015318185.1"/>
</dbReference>
<dbReference type="PANTHER" id="PTHR15004">
    <property type="entry name" value="GLUTAMYL-TRNA(GLN) AMIDOTRANSFERASE SUBUNIT C, MITOCHONDRIAL"/>
    <property type="match status" value="1"/>
</dbReference>